<feature type="domain" description="HTH araC/xylS-type" evidence="4">
    <location>
        <begin position="220"/>
        <end position="318"/>
    </location>
</feature>
<dbReference type="Proteomes" id="UP000263900">
    <property type="component" value="Chromosome"/>
</dbReference>
<gene>
    <name evidence="5" type="ORF">D3H65_05090</name>
</gene>
<dbReference type="GO" id="GO:0003700">
    <property type="term" value="F:DNA-binding transcription factor activity"/>
    <property type="evidence" value="ECO:0007669"/>
    <property type="project" value="InterPro"/>
</dbReference>
<dbReference type="SMART" id="SM00342">
    <property type="entry name" value="HTH_ARAC"/>
    <property type="match status" value="1"/>
</dbReference>
<keyword evidence="6" id="KW-1185">Reference proteome</keyword>
<dbReference type="KEGG" id="pseg:D3H65_05090"/>
<name>A0A3B7MSA7_9BACT</name>
<dbReference type="SUPFAM" id="SSF46689">
    <property type="entry name" value="Homeodomain-like"/>
    <property type="match status" value="2"/>
</dbReference>
<organism evidence="5 6">
    <name type="scientific">Paraflavitalea soli</name>
    <dbReference type="NCBI Taxonomy" id="2315862"/>
    <lineage>
        <taxon>Bacteria</taxon>
        <taxon>Pseudomonadati</taxon>
        <taxon>Bacteroidota</taxon>
        <taxon>Chitinophagia</taxon>
        <taxon>Chitinophagales</taxon>
        <taxon>Chitinophagaceae</taxon>
        <taxon>Paraflavitalea</taxon>
    </lineage>
</organism>
<dbReference type="Gene3D" id="1.10.10.60">
    <property type="entry name" value="Homeodomain-like"/>
    <property type="match status" value="2"/>
</dbReference>
<dbReference type="PANTHER" id="PTHR43130">
    <property type="entry name" value="ARAC-FAMILY TRANSCRIPTIONAL REGULATOR"/>
    <property type="match status" value="1"/>
</dbReference>
<dbReference type="InterPro" id="IPR018060">
    <property type="entry name" value="HTH_AraC"/>
</dbReference>
<dbReference type="Pfam" id="PF01965">
    <property type="entry name" value="DJ-1_PfpI"/>
    <property type="match status" value="1"/>
</dbReference>
<accession>A0A3B7MSA7</accession>
<protein>
    <submittedName>
        <fullName evidence="5">Helix-turn-helix domain-containing protein</fullName>
    </submittedName>
</protein>
<evidence type="ECO:0000256" key="3">
    <source>
        <dbReference type="ARBA" id="ARBA00023163"/>
    </source>
</evidence>
<evidence type="ECO:0000259" key="4">
    <source>
        <dbReference type="PROSITE" id="PS01124"/>
    </source>
</evidence>
<dbReference type="EMBL" id="CP032157">
    <property type="protein sequence ID" value="AXY73391.1"/>
    <property type="molecule type" value="Genomic_DNA"/>
</dbReference>
<dbReference type="PRINTS" id="PR00032">
    <property type="entry name" value="HTHARAC"/>
</dbReference>
<dbReference type="RefSeq" id="WP_119049229.1">
    <property type="nucleotide sequence ID" value="NZ_CP032157.1"/>
</dbReference>
<dbReference type="CDD" id="cd03138">
    <property type="entry name" value="GATase1_AraC_2"/>
    <property type="match status" value="1"/>
</dbReference>
<dbReference type="InterPro" id="IPR029062">
    <property type="entry name" value="Class_I_gatase-like"/>
</dbReference>
<keyword evidence="3" id="KW-0804">Transcription</keyword>
<sequence length="325" mass="37196">MVHISILALKNAVLASIADSRYVFTMVNEFLQQAGKPPLFKVQVAGIMEEVTLNNGLFTLRPDMLLKDIDHTDLIIIPSMMGDMVSSSYKNKDYAPWIAEQYKKGAEVASLCVGAFLMAFSGILKGKQCTTHWLYANEFRHFYPSVTLVEEKVMTAQQGVYSSGGNNAYWNLLLYLVEKFTDRQIAIHTAKYFVIDLDRHQQTPFVVFSGLKDHEDGVIKDAQEFIEAHFEEKLTVDHLADQFNVTRRTFERRFKKATFLTVAEYIQRVKIEAAKKQLEAGRRSITEVMLAVGYSDTQTFRDVFKKVTGMTPVDYREKYNSGFRM</sequence>
<keyword evidence="2" id="KW-0238">DNA-binding</keyword>
<dbReference type="PROSITE" id="PS01124">
    <property type="entry name" value="HTH_ARAC_FAMILY_2"/>
    <property type="match status" value="1"/>
</dbReference>
<dbReference type="InterPro" id="IPR052158">
    <property type="entry name" value="INH-QAR"/>
</dbReference>
<dbReference type="SUPFAM" id="SSF52317">
    <property type="entry name" value="Class I glutamine amidotransferase-like"/>
    <property type="match status" value="1"/>
</dbReference>
<evidence type="ECO:0000256" key="2">
    <source>
        <dbReference type="ARBA" id="ARBA00023125"/>
    </source>
</evidence>
<keyword evidence="1" id="KW-0805">Transcription regulation</keyword>
<dbReference type="Pfam" id="PF12833">
    <property type="entry name" value="HTH_18"/>
    <property type="match status" value="1"/>
</dbReference>
<dbReference type="InterPro" id="IPR002818">
    <property type="entry name" value="DJ-1/PfpI"/>
</dbReference>
<dbReference type="InterPro" id="IPR020449">
    <property type="entry name" value="Tscrpt_reg_AraC-type_HTH"/>
</dbReference>
<dbReference type="PANTHER" id="PTHR43130:SF11">
    <property type="entry name" value="TRANSCRIPTIONAL REGULATORY PROTEIN"/>
    <property type="match status" value="1"/>
</dbReference>
<evidence type="ECO:0000256" key="1">
    <source>
        <dbReference type="ARBA" id="ARBA00023015"/>
    </source>
</evidence>
<dbReference type="OrthoDB" id="241790at2"/>
<dbReference type="InterPro" id="IPR009057">
    <property type="entry name" value="Homeodomain-like_sf"/>
</dbReference>
<dbReference type="GO" id="GO:0043565">
    <property type="term" value="F:sequence-specific DNA binding"/>
    <property type="evidence" value="ECO:0007669"/>
    <property type="project" value="InterPro"/>
</dbReference>
<evidence type="ECO:0000313" key="5">
    <source>
        <dbReference type="EMBL" id="AXY73391.1"/>
    </source>
</evidence>
<reference evidence="5 6" key="1">
    <citation type="submission" date="2018-09" db="EMBL/GenBank/DDBJ databases">
        <title>Genome sequencing of strain 6GH32-13.</title>
        <authorList>
            <person name="Weon H.-Y."/>
            <person name="Heo J."/>
            <person name="Kwon S.-W."/>
        </authorList>
    </citation>
    <scope>NUCLEOTIDE SEQUENCE [LARGE SCALE GENOMIC DNA]</scope>
    <source>
        <strain evidence="5 6">5GH32-13</strain>
    </source>
</reference>
<dbReference type="AlphaFoldDB" id="A0A3B7MSA7"/>
<dbReference type="Gene3D" id="3.40.50.880">
    <property type="match status" value="1"/>
</dbReference>
<evidence type="ECO:0000313" key="6">
    <source>
        <dbReference type="Proteomes" id="UP000263900"/>
    </source>
</evidence>
<proteinExistence type="predicted"/>